<organism evidence="2 3">
    <name type="scientific">Fructobacillus fructosus</name>
    <dbReference type="NCBI Taxonomy" id="1631"/>
    <lineage>
        <taxon>Bacteria</taxon>
        <taxon>Bacillati</taxon>
        <taxon>Bacillota</taxon>
        <taxon>Bacilli</taxon>
        <taxon>Lactobacillales</taxon>
        <taxon>Lactobacillaceae</taxon>
        <taxon>Fructobacillus</taxon>
    </lineage>
</organism>
<feature type="transmembrane region" description="Helical" evidence="1">
    <location>
        <begin position="347"/>
        <end position="364"/>
    </location>
</feature>
<reference evidence="2 3" key="1">
    <citation type="submission" date="2023-10" db="EMBL/GenBank/DDBJ databases">
        <authorList>
            <person name="Botero Cardona J."/>
        </authorList>
    </citation>
    <scope>NUCLEOTIDE SEQUENCE [LARGE SCALE GENOMIC DNA]</scope>
    <source>
        <strain evidence="2 3">R-54839</strain>
    </source>
</reference>
<evidence type="ECO:0000313" key="3">
    <source>
        <dbReference type="Proteomes" id="UP001314261"/>
    </source>
</evidence>
<evidence type="ECO:0000313" key="2">
    <source>
        <dbReference type="EMBL" id="CAK1236925.1"/>
    </source>
</evidence>
<proteinExistence type="predicted"/>
<protein>
    <submittedName>
        <fullName evidence="2">Permease component (EcsB)</fullName>
    </submittedName>
</protein>
<accession>A0ABM9MSI7</accession>
<dbReference type="Pfam" id="PF05975">
    <property type="entry name" value="EcsB"/>
    <property type="match status" value="2"/>
</dbReference>
<name>A0ABM9MSI7_9LACO</name>
<evidence type="ECO:0000256" key="1">
    <source>
        <dbReference type="SAM" id="Phobius"/>
    </source>
</evidence>
<dbReference type="RefSeq" id="WP_010690640.1">
    <property type="nucleotide sequence ID" value="NZ_CAUZLR010000003.1"/>
</dbReference>
<feature type="transmembrane region" description="Helical" evidence="1">
    <location>
        <begin position="119"/>
        <end position="138"/>
    </location>
</feature>
<feature type="transmembrane region" description="Helical" evidence="1">
    <location>
        <begin position="37"/>
        <end position="55"/>
    </location>
</feature>
<comment type="caution">
    <text evidence="2">The sequence shown here is derived from an EMBL/GenBank/DDBJ whole genome shotgun (WGS) entry which is preliminary data.</text>
</comment>
<feature type="transmembrane region" description="Helical" evidence="1">
    <location>
        <begin position="144"/>
        <end position="161"/>
    </location>
</feature>
<feature type="transmembrane region" description="Helical" evidence="1">
    <location>
        <begin position="248"/>
        <end position="266"/>
    </location>
</feature>
<feature type="transmembrane region" description="Helical" evidence="1">
    <location>
        <begin position="314"/>
        <end position="341"/>
    </location>
</feature>
<keyword evidence="1" id="KW-1133">Transmembrane helix</keyword>
<keyword evidence="1" id="KW-0812">Transmembrane</keyword>
<feature type="transmembrane region" description="Helical" evidence="1">
    <location>
        <begin position="272"/>
        <end position="293"/>
    </location>
</feature>
<feature type="transmembrane region" description="Helical" evidence="1">
    <location>
        <begin position="61"/>
        <end position="84"/>
    </location>
</feature>
<gene>
    <name evidence="2" type="ORF">R54839_PPFHFPJH_00709</name>
</gene>
<keyword evidence="3" id="KW-1185">Reference proteome</keyword>
<dbReference type="InterPro" id="IPR010288">
    <property type="entry name" value="EcsB_ABC"/>
</dbReference>
<sequence length="373" mass="43161">MRQSENRVQLDALYQDRLQRKQVETKRYLKLLFNDHFLLFLTFAFGALVLAFRQLSGQSLAIYGTGVTLWQVLATLWVIVALFFGHFQSQLEKADRLFLLAAEGFLLQDYLKRAKRRSFLTVVMIEVIFFVLGLPLFVRAGLHGPWTLVFLLLLMVLVKVWHVQREFQTLFPASSAGVHQINWPVAVAQSEKMAARRYAFFSLFAEVPKQGMAVKRRAYLDRFLAHFSFSKAPARQLALRQLIRNESGLTLVLRQFGLTVFLLFILRKQPLYIAVILVIAFTYLAVRQLWPIFQRNRHQLWNKLLFPRGQYQMRAFSQAIFTLLCPLVILIGLLACCLFTLVDGLVLMFAGFITLLVLHFQIILKSDKLKGDK</sequence>
<keyword evidence="1" id="KW-0472">Membrane</keyword>
<dbReference type="EMBL" id="CAUZLR010000003">
    <property type="protein sequence ID" value="CAK1236925.1"/>
    <property type="molecule type" value="Genomic_DNA"/>
</dbReference>
<dbReference type="Proteomes" id="UP001314261">
    <property type="component" value="Unassembled WGS sequence"/>
</dbReference>